<evidence type="ECO:0000256" key="3">
    <source>
        <dbReference type="ARBA" id="ARBA00022692"/>
    </source>
</evidence>
<name>A0AAE9XE35_9ENTE</name>
<accession>A0AAE9XE35</accession>
<keyword evidence="5 7" id="KW-0472">Membrane</keyword>
<keyword evidence="4 7" id="KW-1133">Transmembrane helix</keyword>
<evidence type="ECO:0000256" key="1">
    <source>
        <dbReference type="ARBA" id="ARBA00004162"/>
    </source>
</evidence>
<keyword evidence="2" id="KW-1003">Cell membrane</keyword>
<feature type="compositionally biased region" description="Basic and acidic residues" evidence="6">
    <location>
        <begin position="81"/>
        <end position="95"/>
    </location>
</feature>
<dbReference type="Pfam" id="PF04024">
    <property type="entry name" value="PspC"/>
    <property type="match status" value="1"/>
</dbReference>
<dbReference type="Proteomes" id="UP001179600">
    <property type="component" value="Chromosome"/>
</dbReference>
<evidence type="ECO:0000256" key="4">
    <source>
        <dbReference type="ARBA" id="ARBA00022989"/>
    </source>
</evidence>
<sequence length="105" mass="11846">MKKKLTKSNSNIVVSGVLGGIGEFFGIDPTIVRIVYLALSFFTAGFPGFFLYILLAIIVPSQPAQHQTRENYYGNYYGDGMNRRPGNERKQATKVDDDEDEWSDF</sequence>
<dbReference type="InterPro" id="IPR007168">
    <property type="entry name" value="Phageshock_PspC_N"/>
</dbReference>
<dbReference type="AlphaFoldDB" id="A0AAE9XE35"/>
<proteinExistence type="predicted"/>
<evidence type="ECO:0000256" key="2">
    <source>
        <dbReference type="ARBA" id="ARBA00022475"/>
    </source>
</evidence>
<keyword evidence="3 7" id="KW-0812">Transmembrane</keyword>
<evidence type="ECO:0000256" key="6">
    <source>
        <dbReference type="SAM" id="MobiDB-lite"/>
    </source>
</evidence>
<dbReference type="RefSeq" id="WP_272163250.1">
    <property type="nucleotide sequence ID" value="NZ_CP090216.1"/>
</dbReference>
<protein>
    <submittedName>
        <fullName evidence="9">PspC domain-containing protein</fullName>
    </submittedName>
</protein>
<organism evidence="9 10">
    <name type="scientific">Vagococcus lutrae</name>
    <dbReference type="NCBI Taxonomy" id="81947"/>
    <lineage>
        <taxon>Bacteria</taxon>
        <taxon>Bacillati</taxon>
        <taxon>Bacillota</taxon>
        <taxon>Bacilli</taxon>
        <taxon>Lactobacillales</taxon>
        <taxon>Enterococcaceae</taxon>
        <taxon>Vagococcus</taxon>
    </lineage>
</organism>
<dbReference type="EMBL" id="CP116507">
    <property type="protein sequence ID" value="WCG22438.1"/>
    <property type="molecule type" value="Genomic_DNA"/>
</dbReference>
<comment type="subcellular location">
    <subcellularLocation>
        <location evidence="1">Cell membrane</location>
        <topology evidence="1">Single-pass membrane protein</topology>
    </subcellularLocation>
</comment>
<dbReference type="InterPro" id="IPR052027">
    <property type="entry name" value="PspC"/>
</dbReference>
<evidence type="ECO:0000256" key="5">
    <source>
        <dbReference type="ARBA" id="ARBA00023136"/>
    </source>
</evidence>
<feature type="compositionally biased region" description="Acidic residues" evidence="6">
    <location>
        <begin position="96"/>
        <end position="105"/>
    </location>
</feature>
<feature type="region of interest" description="Disordered" evidence="6">
    <location>
        <begin position="77"/>
        <end position="105"/>
    </location>
</feature>
<dbReference type="GO" id="GO:0005886">
    <property type="term" value="C:plasma membrane"/>
    <property type="evidence" value="ECO:0007669"/>
    <property type="project" value="UniProtKB-SubCell"/>
</dbReference>
<gene>
    <name evidence="9" type="ORF">PML95_08560</name>
</gene>
<feature type="transmembrane region" description="Helical" evidence="7">
    <location>
        <begin position="12"/>
        <end position="28"/>
    </location>
</feature>
<dbReference type="PANTHER" id="PTHR33885">
    <property type="entry name" value="PHAGE SHOCK PROTEIN C"/>
    <property type="match status" value="1"/>
</dbReference>
<dbReference type="PANTHER" id="PTHR33885:SF3">
    <property type="entry name" value="PHAGE SHOCK PROTEIN C"/>
    <property type="match status" value="1"/>
</dbReference>
<reference evidence="9" key="1">
    <citation type="submission" date="2023-01" db="EMBL/GenBank/DDBJ databases">
        <title>Oxazolidinone resistance genes in florfenicol resistant enterococci from beef cattle and veal calves at slaughter.</title>
        <authorList>
            <person name="Biggel M."/>
        </authorList>
    </citation>
    <scope>NUCLEOTIDE SEQUENCE</scope>
    <source>
        <strain evidence="9">K204-1</strain>
    </source>
</reference>
<evidence type="ECO:0000313" key="9">
    <source>
        <dbReference type="EMBL" id="WCG22438.1"/>
    </source>
</evidence>
<feature type="transmembrane region" description="Helical" evidence="7">
    <location>
        <begin position="34"/>
        <end position="59"/>
    </location>
</feature>
<evidence type="ECO:0000313" key="10">
    <source>
        <dbReference type="Proteomes" id="UP001179600"/>
    </source>
</evidence>
<evidence type="ECO:0000259" key="8">
    <source>
        <dbReference type="Pfam" id="PF04024"/>
    </source>
</evidence>
<feature type="domain" description="Phage shock protein PspC N-terminal" evidence="8">
    <location>
        <begin position="3"/>
        <end position="61"/>
    </location>
</feature>
<evidence type="ECO:0000256" key="7">
    <source>
        <dbReference type="SAM" id="Phobius"/>
    </source>
</evidence>